<accession>A0A1Q8SMJ6</accession>
<feature type="non-terminal residue" evidence="7">
    <location>
        <position position="1"/>
    </location>
</feature>
<comment type="subcellular location">
    <subcellularLocation>
        <location evidence="1">Secreted</location>
    </subcellularLocation>
</comment>
<evidence type="ECO:0000256" key="3">
    <source>
        <dbReference type="ARBA" id="ARBA00022837"/>
    </source>
</evidence>
<dbReference type="RefSeq" id="WP_144076987.1">
    <property type="nucleotide sequence ID" value="NZ_MSDO01000049.1"/>
</dbReference>
<evidence type="ECO:0000256" key="2">
    <source>
        <dbReference type="ARBA" id="ARBA00022525"/>
    </source>
</evidence>
<evidence type="ECO:0000256" key="1">
    <source>
        <dbReference type="ARBA" id="ARBA00004613"/>
    </source>
</evidence>
<dbReference type="SUPFAM" id="SSF51120">
    <property type="entry name" value="beta-Roll"/>
    <property type="match status" value="2"/>
</dbReference>
<dbReference type="STRING" id="404433.BTW07_18555"/>
<feature type="domain" description="Bacterial Ig-like" evidence="6">
    <location>
        <begin position="9"/>
        <end position="102"/>
    </location>
</feature>
<dbReference type="InterPro" id="IPR044016">
    <property type="entry name" value="Big_13"/>
</dbReference>
<keyword evidence="8" id="KW-1185">Reference proteome</keyword>
<dbReference type="InterPro" id="IPR001343">
    <property type="entry name" value="Hemolysn_Ca-bd"/>
</dbReference>
<dbReference type="InterPro" id="IPR019960">
    <property type="entry name" value="T1SS_VCA0849"/>
</dbReference>
<feature type="region of interest" description="Disordered" evidence="4">
    <location>
        <begin position="907"/>
        <end position="937"/>
    </location>
</feature>
<feature type="region of interest" description="Disordered" evidence="4">
    <location>
        <begin position="1"/>
        <end position="28"/>
    </location>
</feature>
<keyword evidence="3" id="KW-0106">Calcium</keyword>
<dbReference type="NCBIfam" id="NF033510">
    <property type="entry name" value="Ca_tandemer"/>
    <property type="match status" value="2"/>
</dbReference>
<dbReference type="Pfam" id="PF17936">
    <property type="entry name" value="Big_6"/>
    <property type="match status" value="1"/>
</dbReference>
<dbReference type="Gene3D" id="2.60.40.10">
    <property type="entry name" value="Immunoglobulins"/>
    <property type="match status" value="2"/>
</dbReference>
<organism evidence="7 8">
    <name type="scientific">Salinicola socius</name>
    <dbReference type="NCBI Taxonomy" id="404433"/>
    <lineage>
        <taxon>Bacteria</taxon>
        <taxon>Pseudomonadati</taxon>
        <taxon>Pseudomonadota</taxon>
        <taxon>Gammaproteobacteria</taxon>
        <taxon>Oceanospirillales</taxon>
        <taxon>Halomonadaceae</taxon>
        <taxon>Salinicola</taxon>
    </lineage>
</organism>
<dbReference type="GO" id="GO:0005576">
    <property type="term" value="C:extracellular region"/>
    <property type="evidence" value="ECO:0007669"/>
    <property type="project" value="UniProtKB-SubCell"/>
</dbReference>
<dbReference type="PROSITE" id="PS00330">
    <property type="entry name" value="HEMOLYSIN_CALCIUM"/>
    <property type="match status" value="5"/>
</dbReference>
<evidence type="ECO:0000256" key="4">
    <source>
        <dbReference type="SAM" id="MobiDB-lite"/>
    </source>
</evidence>
<dbReference type="InterPro" id="IPR011049">
    <property type="entry name" value="Serralysin-like_metalloprot_C"/>
</dbReference>
<dbReference type="InterPro" id="IPR018511">
    <property type="entry name" value="Hemolysin-typ_Ca-bd_CS"/>
</dbReference>
<evidence type="ECO:0000313" key="7">
    <source>
        <dbReference type="EMBL" id="OLO02647.1"/>
    </source>
</evidence>
<dbReference type="GO" id="GO:0005509">
    <property type="term" value="F:calcium ion binding"/>
    <property type="evidence" value="ECO:0007669"/>
    <property type="project" value="InterPro"/>
</dbReference>
<dbReference type="Gene3D" id="2.150.10.10">
    <property type="entry name" value="Serralysin-like metalloprotease, C-terminal"/>
    <property type="match status" value="2"/>
</dbReference>
<dbReference type="EMBL" id="MSDO01000049">
    <property type="protein sequence ID" value="OLO02647.1"/>
    <property type="molecule type" value="Genomic_DNA"/>
</dbReference>
<dbReference type="InterPro" id="IPR013783">
    <property type="entry name" value="Ig-like_fold"/>
</dbReference>
<dbReference type="Proteomes" id="UP000186878">
    <property type="component" value="Unassembled WGS sequence"/>
</dbReference>
<comment type="caution">
    <text evidence="7">The sequence shown here is derived from an EMBL/GenBank/DDBJ whole genome shotgun (WGS) entry which is preliminary data.</text>
</comment>
<evidence type="ECO:0000259" key="6">
    <source>
        <dbReference type="Pfam" id="PF19077"/>
    </source>
</evidence>
<dbReference type="Gene3D" id="6.20.150.20">
    <property type="match status" value="1"/>
</dbReference>
<evidence type="ECO:0000259" key="5">
    <source>
        <dbReference type="Pfam" id="PF17936"/>
    </source>
</evidence>
<dbReference type="OrthoDB" id="8884034at2"/>
<sequence length="1302" mass="130136">VAPVIDSATDDIDPTGTLGDGDSTNDATPTLTGTAEANATVAILANGTQIGTADADDDGNWSFTIGDANALPDGEVNFTATATDAAGNVSPASPSFTLNVDTVDPMAPAIDPTNGDIITGTAEPGSTVTLTDDAGNAIGDPALVDGDGNWSVTPSDPLADGDTINATATDASGNTSDPAMAIVDGIPPSNDDGLNNIEFNDGGDGVLAPDEAGNVTLSGSLESDATVSSLIISDASGNTVTVDPADITVDADGNVSVAAQDLSTLDDGVLTATLGLIDAAGNSGEITDTTTLDTLAPTIDDAAANASEANLGTQVSGTMAIDDSGTGVDAISISGPDGVTADGESVVWSGSFNDDTYTLTGTANGTTVATLSVSTTGAYTFTQAQALDHPLAGADVLALGFDVTASDQLGNESIGELTVNLTDDLPVAAQPALFEIDTDSATASGSFVESYGADGGYVSELTIDGYTFNYDPETDSISTTGNSELVVPFEEGNYDSVSGELTIQTIKGETLVVNLQDGSYDYDASGANLLDPEPEADPVVALGDNDSLLGLIGAEALGLVDFSDEQAFAATDANNDIRSVTVSLTAINISLGAGFRASQALANDLGLTYTVDNLGVLDFNASITVSAADGGTIDNQALNEFLGSVYFSSSVLNLGLASTISISATDAENNTTSTSSSDLLSLGLLQSNSPSYLIQGTSAADTLTGTADNDRLYGYGGNDTLNGGEGNDLLRGGAGADTLSGGSGNDILIGGVGNDTLTGGSGNDVFRWEDGNQGSVGTPANDTITDFNSARVSGGGDLLDLGNLLQGEGRIGKNAGNLTNYLHFALVGTATLVYISTAGAFQGVTDASAKEASADQIITLQGVDLTGGGASDLAIIETLLANGNLIVDDASADTDLSGSVSTGVDAVISDNDGDTAGTSVDFDSTGQPAPTPDPDNVAPVVQANSSSLLGIAGADLLGLIDIGGNQDLFAADANGNLQSVTVAYQPLLSLNLTALEFSASQQMADELGLSLAFDNDPGLLGLVAPSASVTITAADGGTIDNLAINELLGTVAFADTDGLLGLDANLQLSLLNATSITATDSDGRTATDSLGELADLDALTTLLGNNDNIIEGTSGNETLTGDTGSQRVYGYEGNDTLNGGDGNDLLRGGAGDDTLNGGAGNDLLIDGNGTDTFDGGAGNDLMVTSGINFDSIDGGDGFDILLLDGGIDLDMVDGDVGAIGNIERLDLGSGDNASRATLSAADVEAMTDDDNVLQITGDEQDTLNIQGATADGAVTLGGTAYDQYTFGDTTIRVEQDTVQVET</sequence>
<dbReference type="NCBIfam" id="TIGR03661">
    <property type="entry name" value="T1SS_VCA0849"/>
    <property type="match status" value="1"/>
</dbReference>
<feature type="compositionally biased region" description="Polar residues" evidence="4">
    <location>
        <begin position="916"/>
        <end position="928"/>
    </location>
</feature>
<protein>
    <recommendedName>
        <fullName evidence="9">Bacterial Ig-like domain-containing protein</fullName>
    </recommendedName>
</protein>
<dbReference type="Pfam" id="PF19077">
    <property type="entry name" value="Big_13"/>
    <property type="match status" value="1"/>
</dbReference>
<dbReference type="PANTHER" id="PTHR38340:SF1">
    <property type="entry name" value="S-LAYER PROTEIN"/>
    <property type="match status" value="1"/>
</dbReference>
<proteinExistence type="predicted"/>
<dbReference type="InterPro" id="IPR050557">
    <property type="entry name" value="RTX_toxin/Mannuronan_C5-epim"/>
</dbReference>
<keyword evidence="2" id="KW-0964">Secreted</keyword>
<evidence type="ECO:0000313" key="8">
    <source>
        <dbReference type="Proteomes" id="UP000186878"/>
    </source>
</evidence>
<dbReference type="PRINTS" id="PR00313">
    <property type="entry name" value="CABNDNGRPT"/>
</dbReference>
<dbReference type="InterPro" id="IPR041498">
    <property type="entry name" value="Big_6"/>
</dbReference>
<dbReference type="Pfam" id="PF00353">
    <property type="entry name" value="HemolysinCabind"/>
    <property type="match status" value="4"/>
</dbReference>
<name>A0A1Q8SMJ6_9GAMM</name>
<reference evidence="7 8" key="1">
    <citation type="submission" date="2016-12" db="EMBL/GenBank/DDBJ databases">
        <title>Draft genome sequences of strains Salinicola socius SMB35, Salinicola sp. MH3R3-1 and Chromohalobacter sp. SMB17 from the Verkhnekamsk potash mining region of Russia.</title>
        <authorList>
            <person name="Mavrodi D.V."/>
            <person name="Olsson B.E."/>
            <person name="Korsakova E.S."/>
            <person name="Pyankova A."/>
            <person name="Mavrodi O.V."/>
            <person name="Plotnikova E.G."/>
        </authorList>
    </citation>
    <scope>NUCLEOTIDE SEQUENCE [LARGE SCALE GENOMIC DNA]</scope>
    <source>
        <strain evidence="7 8">SMB35</strain>
    </source>
</reference>
<feature type="domain" description="Bacterial Ig" evidence="5">
    <location>
        <begin position="113"/>
        <end position="181"/>
    </location>
</feature>
<dbReference type="PANTHER" id="PTHR38340">
    <property type="entry name" value="S-LAYER PROTEIN"/>
    <property type="match status" value="1"/>
</dbReference>
<evidence type="ECO:0008006" key="9">
    <source>
        <dbReference type="Google" id="ProtNLM"/>
    </source>
</evidence>
<gene>
    <name evidence="7" type="ORF">BTW07_18555</name>
</gene>